<dbReference type="Proteomes" id="UP000800200">
    <property type="component" value="Unassembled WGS sequence"/>
</dbReference>
<feature type="compositionally biased region" description="Low complexity" evidence="1">
    <location>
        <begin position="581"/>
        <end position="600"/>
    </location>
</feature>
<organism evidence="2 3">
    <name type="scientific">Zopfia rhizophila CBS 207.26</name>
    <dbReference type="NCBI Taxonomy" id="1314779"/>
    <lineage>
        <taxon>Eukaryota</taxon>
        <taxon>Fungi</taxon>
        <taxon>Dikarya</taxon>
        <taxon>Ascomycota</taxon>
        <taxon>Pezizomycotina</taxon>
        <taxon>Dothideomycetes</taxon>
        <taxon>Dothideomycetes incertae sedis</taxon>
        <taxon>Zopfiaceae</taxon>
        <taxon>Zopfia</taxon>
    </lineage>
</organism>
<dbReference type="EMBL" id="ML994641">
    <property type="protein sequence ID" value="KAF2183598.1"/>
    <property type="molecule type" value="Genomic_DNA"/>
</dbReference>
<dbReference type="OrthoDB" id="409136at2759"/>
<feature type="compositionally biased region" description="Low complexity" evidence="1">
    <location>
        <begin position="239"/>
        <end position="258"/>
    </location>
</feature>
<protein>
    <submittedName>
        <fullName evidence="2">Uncharacterized protein</fullName>
    </submittedName>
</protein>
<feature type="region of interest" description="Disordered" evidence="1">
    <location>
        <begin position="506"/>
        <end position="622"/>
    </location>
</feature>
<reference evidence="2" key="1">
    <citation type="journal article" date="2020" name="Stud. Mycol.">
        <title>101 Dothideomycetes genomes: a test case for predicting lifestyles and emergence of pathogens.</title>
        <authorList>
            <person name="Haridas S."/>
            <person name="Albert R."/>
            <person name="Binder M."/>
            <person name="Bloem J."/>
            <person name="Labutti K."/>
            <person name="Salamov A."/>
            <person name="Andreopoulos B."/>
            <person name="Baker S."/>
            <person name="Barry K."/>
            <person name="Bills G."/>
            <person name="Bluhm B."/>
            <person name="Cannon C."/>
            <person name="Castanera R."/>
            <person name="Culley D."/>
            <person name="Daum C."/>
            <person name="Ezra D."/>
            <person name="Gonzalez J."/>
            <person name="Henrissat B."/>
            <person name="Kuo A."/>
            <person name="Liang C."/>
            <person name="Lipzen A."/>
            <person name="Lutzoni F."/>
            <person name="Magnuson J."/>
            <person name="Mondo S."/>
            <person name="Nolan M."/>
            <person name="Ohm R."/>
            <person name="Pangilinan J."/>
            <person name="Park H.-J."/>
            <person name="Ramirez L."/>
            <person name="Alfaro M."/>
            <person name="Sun H."/>
            <person name="Tritt A."/>
            <person name="Yoshinaga Y."/>
            <person name="Zwiers L.-H."/>
            <person name="Turgeon B."/>
            <person name="Goodwin S."/>
            <person name="Spatafora J."/>
            <person name="Crous P."/>
            <person name="Grigoriev I."/>
        </authorList>
    </citation>
    <scope>NUCLEOTIDE SEQUENCE</scope>
    <source>
        <strain evidence="2">CBS 207.26</strain>
    </source>
</reference>
<keyword evidence="3" id="KW-1185">Reference proteome</keyword>
<gene>
    <name evidence="2" type="ORF">K469DRAFT_204998</name>
</gene>
<sequence>MARLGEGLLSFFSKANRWPNSQDSTGLELAVLGRYKCWEAVGPARAEYISFQQEIEDYISQTSESLSQPTVWSLYMVGSGRDTSNPTITFISSEITSRRRLRTLVKSSGILEKHPGFVTMDINRPPGCESSIVVTLGADEEAVETASLISYPAKLYQIALKTSSNNLIGANICLDDQDFQPVATTGGLFKCDEKLFVWTAAHPFGGSAPFPETATQADYSFDLDEPSDVENEDDFVEVTSRGSKTSSSLSSIGGTISSNFEPDSTPSIRYQDDLALEAGSATGTGSVSKQTVTQTRGVPAMEEDLQDLVATVRLSGPTISSVNGSKPGLDYALFELPAAVQENMDMVLSKGKLGSCHRPISVAHEPRSTDIIVYTASGVIAGRLLETPSFIQTAQGVKAQQLWTVILKGTLYKGLCGSLVLDRSSGAAYGHIVAGAPEDGFTYIIPTYEILEDLKSRLGGHWTLLAAGGGDEMRAQNNLSGAKRDDVEVIEHVYEHMENIALSTMPKKFDGENDGGSTVSLHPHTAQGLPPTQHHPHHRPRPGAVQHHQQHPDSPHQTQSAQPPTHPHYPSPQPSSPQVPPQYQSPYVQQIQGPPGLQQQAVPYYPAHPSPYSTNSAPRNYSSSGMYFVYSVSG</sequence>
<proteinExistence type="predicted"/>
<evidence type="ECO:0000313" key="3">
    <source>
        <dbReference type="Proteomes" id="UP000800200"/>
    </source>
</evidence>
<dbReference type="AlphaFoldDB" id="A0A6A6DZG9"/>
<feature type="compositionally biased region" description="Polar residues" evidence="1">
    <location>
        <begin position="611"/>
        <end position="622"/>
    </location>
</feature>
<evidence type="ECO:0000313" key="2">
    <source>
        <dbReference type="EMBL" id="KAF2183598.1"/>
    </source>
</evidence>
<feature type="compositionally biased region" description="Pro residues" evidence="1">
    <location>
        <begin position="564"/>
        <end position="580"/>
    </location>
</feature>
<feature type="region of interest" description="Disordered" evidence="1">
    <location>
        <begin position="237"/>
        <end position="267"/>
    </location>
</feature>
<name>A0A6A6DZG9_9PEZI</name>
<accession>A0A6A6DZG9</accession>
<evidence type="ECO:0000256" key="1">
    <source>
        <dbReference type="SAM" id="MobiDB-lite"/>
    </source>
</evidence>